<dbReference type="Proteomes" id="UP000565715">
    <property type="component" value="Unassembled WGS sequence"/>
</dbReference>
<name>A0A846X6Q7_9NOCA</name>
<protein>
    <submittedName>
        <fullName evidence="1">Terpene synthase</fullName>
    </submittedName>
</protein>
<accession>A0A846X6Q7</accession>
<keyword evidence="2" id="KW-1185">Reference proteome</keyword>
<gene>
    <name evidence="1" type="ORF">HGA13_00735</name>
</gene>
<evidence type="ECO:0000313" key="2">
    <source>
        <dbReference type="Proteomes" id="UP000565715"/>
    </source>
</evidence>
<dbReference type="Pfam" id="PF19086">
    <property type="entry name" value="Terpene_syn_C_2"/>
    <property type="match status" value="1"/>
</dbReference>
<dbReference type="InterPro" id="IPR008949">
    <property type="entry name" value="Isoprenoid_synthase_dom_sf"/>
</dbReference>
<sequence length="411" mass="46352">MRPNRVTVTRRCTTLRGFGIRGRRVAMASRYTAAVEREIVGMRTQYEDWVNTGELWSLRELFSTPDCDIAEYCTEFRPSEFGPQACDDVERYCRAQGIWLEPGGAHYNSMTPYLHPGPVSARRLTVIGLFNAILFWLNDTVGREKYGHLSESEQRKAHGELERLCHLLETRKPPADPSPVEEATVVFLSQVDELSDARWRDEFLASTVEHLRTAIRDQNARARGDLLSVAEYIDLRAQVSGMYPAIALCEFGRDSYLAGDQLARMGLATDLRRLRVLTAEIGALMNDMFSFEKECIADRSDFNLVPVCLLNTPDSNLADAVRDAGTLVRDRVTEFRRRHDALADRCREPGLADTELAAQLRVHLADLAGCVQASWVWQLITTRYKGMSIFSENHPHPAGARSMSNDGDHQG</sequence>
<organism evidence="1 2">
    <name type="scientific">Nocardia speluncae</name>
    <dbReference type="NCBI Taxonomy" id="419477"/>
    <lineage>
        <taxon>Bacteria</taxon>
        <taxon>Bacillati</taxon>
        <taxon>Actinomycetota</taxon>
        <taxon>Actinomycetes</taxon>
        <taxon>Mycobacteriales</taxon>
        <taxon>Nocardiaceae</taxon>
        <taxon>Nocardia</taxon>
    </lineage>
</organism>
<reference evidence="1 2" key="1">
    <citation type="submission" date="2020-04" db="EMBL/GenBank/DDBJ databases">
        <title>MicrobeNet Type strains.</title>
        <authorList>
            <person name="Nicholson A.C."/>
        </authorList>
    </citation>
    <scope>NUCLEOTIDE SEQUENCE [LARGE SCALE GENOMIC DNA]</scope>
    <source>
        <strain evidence="1 2">DSM 45078</strain>
    </source>
</reference>
<comment type="caution">
    <text evidence="1">The sequence shown here is derived from an EMBL/GenBank/DDBJ whole genome shotgun (WGS) entry which is preliminary data.</text>
</comment>
<evidence type="ECO:0000313" key="1">
    <source>
        <dbReference type="EMBL" id="NKY31602.1"/>
    </source>
</evidence>
<dbReference type="AlphaFoldDB" id="A0A846X6Q7"/>
<dbReference type="EMBL" id="JAAXOO010000001">
    <property type="protein sequence ID" value="NKY31602.1"/>
    <property type="molecule type" value="Genomic_DNA"/>
</dbReference>
<dbReference type="SUPFAM" id="SSF48576">
    <property type="entry name" value="Terpenoid synthases"/>
    <property type="match status" value="1"/>
</dbReference>
<proteinExistence type="predicted"/>
<dbReference type="Gene3D" id="1.10.600.10">
    <property type="entry name" value="Farnesyl Diphosphate Synthase"/>
    <property type="match status" value="1"/>
</dbReference>